<evidence type="ECO:0000313" key="1">
    <source>
        <dbReference type="EMBL" id="QDP42836.1"/>
    </source>
</evidence>
<keyword evidence="2" id="KW-1185">Reference proteome</keyword>
<organism evidence="1 2">
    <name type="scientific">Bacillus phage vB_BmeM-Goe8</name>
    <dbReference type="NCBI Taxonomy" id="2593638"/>
    <lineage>
        <taxon>Viruses</taxon>
        <taxon>Duplodnaviria</taxon>
        <taxon>Heunggongvirae</taxon>
        <taxon>Uroviricota</taxon>
        <taxon>Caudoviricetes</taxon>
        <taxon>Herelleviridae</taxon>
        <taxon>Bastillevirinae</taxon>
        <taxon>Goettingenvirus</taxon>
        <taxon>Goettingenvirus goe8</taxon>
    </lineage>
</organism>
<gene>
    <name evidence="1" type="ORF">Goe8_c00520</name>
</gene>
<accession>A0A516KMN8</accession>
<dbReference type="Proteomes" id="UP000317800">
    <property type="component" value="Segment"/>
</dbReference>
<reference evidence="1 2" key="1">
    <citation type="submission" date="2019-06" db="EMBL/GenBank/DDBJ databases">
        <authorList>
            <person name="Hertel R."/>
        </authorList>
    </citation>
    <scope>NUCLEOTIDE SEQUENCE [LARGE SCALE GENOMIC DNA]</scope>
</reference>
<protein>
    <submittedName>
        <fullName evidence="1">Uncharacterized protein</fullName>
    </submittedName>
</protein>
<sequence>MSIKENKYHNTVKLEFRDLVASFTQRDRSQYHMFTIHRLLSLGLLIDFTYRYCTNSTPDKYIRIELDLKEHGRVLFKINTESNYGSVADDISMKVLENFLVNFDTGLDDKGKRGSFGL</sequence>
<dbReference type="EMBL" id="MN043729">
    <property type="protein sequence ID" value="QDP42836.1"/>
    <property type="molecule type" value="Genomic_DNA"/>
</dbReference>
<name>A0A516KMN8_9CAUD</name>
<evidence type="ECO:0000313" key="2">
    <source>
        <dbReference type="Proteomes" id="UP000317800"/>
    </source>
</evidence>
<proteinExistence type="predicted"/>